<feature type="domain" description="AB hydrolase-1" evidence="1">
    <location>
        <begin position="25"/>
        <end position="277"/>
    </location>
</feature>
<name>A0A0J6XP26_9ACTN</name>
<dbReference type="PANTHER" id="PTHR43798:SF5">
    <property type="entry name" value="MONOACYLGLYCEROL LIPASE ABHD6"/>
    <property type="match status" value="1"/>
</dbReference>
<dbReference type="GO" id="GO:0046464">
    <property type="term" value="P:acylglycerol catabolic process"/>
    <property type="evidence" value="ECO:0007669"/>
    <property type="project" value="TreeGrafter"/>
</dbReference>
<keyword evidence="3" id="KW-1185">Reference proteome</keyword>
<dbReference type="SUPFAM" id="SSF53474">
    <property type="entry name" value="alpha/beta-Hydrolases"/>
    <property type="match status" value="1"/>
</dbReference>
<dbReference type="PATRIC" id="fig|66430.4.peg.5647"/>
<reference evidence="2 3" key="1">
    <citation type="submission" date="2015-06" db="EMBL/GenBank/DDBJ databases">
        <title>Recapitulation of the evolution of biosynthetic gene clusters reveals hidden chemical diversity on bacterial genomes.</title>
        <authorList>
            <person name="Cruz-Morales P."/>
            <person name="Martinez-Guerrero C."/>
            <person name="Morales-Escalante M.A."/>
            <person name="Yanez-Guerra L.A."/>
            <person name="Kopp J.F."/>
            <person name="Feldmann J."/>
            <person name="Ramos-Aboites H.E."/>
            <person name="Barona-Gomez F."/>
        </authorList>
    </citation>
    <scope>NUCLEOTIDE SEQUENCE [LARGE SCALE GENOMIC DNA]</scope>
    <source>
        <strain evidence="2 3">ATCC 31245</strain>
    </source>
</reference>
<dbReference type="GO" id="GO:0016020">
    <property type="term" value="C:membrane"/>
    <property type="evidence" value="ECO:0007669"/>
    <property type="project" value="TreeGrafter"/>
</dbReference>
<dbReference type="Pfam" id="PF12697">
    <property type="entry name" value="Abhydrolase_6"/>
    <property type="match status" value="1"/>
</dbReference>
<gene>
    <name evidence="2" type="ORF">ACS04_14920</name>
</gene>
<evidence type="ECO:0000313" key="2">
    <source>
        <dbReference type="EMBL" id="KMO96974.1"/>
    </source>
</evidence>
<dbReference type="InterPro" id="IPR000073">
    <property type="entry name" value="AB_hydrolase_1"/>
</dbReference>
<organism evidence="2 3">
    <name type="scientific">Streptomyces roseus</name>
    <dbReference type="NCBI Taxonomy" id="66430"/>
    <lineage>
        <taxon>Bacteria</taxon>
        <taxon>Bacillati</taxon>
        <taxon>Actinomycetota</taxon>
        <taxon>Actinomycetes</taxon>
        <taxon>Kitasatosporales</taxon>
        <taxon>Streptomycetaceae</taxon>
        <taxon>Streptomyces</taxon>
    </lineage>
</organism>
<dbReference type="GO" id="GO:0047372">
    <property type="term" value="F:monoacylglycerol lipase activity"/>
    <property type="evidence" value="ECO:0007669"/>
    <property type="project" value="TreeGrafter"/>
</dbReference>
<dbReference type="EMBL" id="LFML01000056">
    <property type="protein sequence ID" value="KMO96974.1"/>
    <property type="molecule type" value="Genomic_DNA"/>
</dbReference>
<comment type="caution">
    <text evidence="2">The sequence shown here is derived from an EMBL/GenBank/DDBJ whole genome shotgun (WGS) entry which is preliminary data.</text>
</comment>
<dbReference type="STRING" id="66430.ACS04_14920"/>
<accession>A0A0J6XP26</accession>
<dbReference type="Gene3D" id="3.40.50.1820">
    <property type="entry name" value="alpha/beta hydrolase"/>
    <property type="match status" value="1"/>
</dbReference>
<dbReference type="Proteomes" id="UP000035932">
    <property type="component" value="Unassembled WGS sequence"/>
</dbReference>
<dbReference type="PANTHER" id="PTHR43798">
    <property type="entry name" value="MONOACYLGLYCEROL LIPASE"/>
    <property type="match status" value="1"/>
</dbReference>
<dbReference type="InterPro" id="IPR050266">
    <property type="entry name" value="AB_hydrolase_sf"/>
</dbReference>
<dbReference type="InterPro" id="IPR029058">
    <property type="entry name" value="AB_hydrolase_fold"/>
</dbReference>
<keyword evidence="2" id="KW-0378">Hydrolase</keyword>
<proteinExistence type="predicted"/>
<protein>
    <submittedName>
        <fullName evidence="2">Hydrolase</fullName>
    </submittedName>
</protein>
<dbReference type="RefSeq" id="WP_048477078.1">
    <property type="nucleotide sequence ID" value="NZ_JBIRUD010000010.1"/>
</dbReference>
<evidence type="ECO:0000313" key="3">
    <source>
        <dbReference type="Proteomes" id="UP000035932"/>
    </source>
</evidence>
<evidence type="ECO:0000259" key="1">
    <source>
        <dbReference type="Pfam" id="PF12697"/>
    </source>
</evidence>
<dbReference type="AlphaFoldDB" id="A0A0J6XP26"/>
<dbReference type="OrthoDB" id="7185741at2"/>
<sequence length="286" mass="30097">MTTGRFVRVDEMPLHVVVEGSGPPVVLSAGLAMAWFDWDPVAALLVAQGRTVIRFDRPGHGLSGPATAPPTAAGEARRIAGLLDALGLGARPVTVAGHSIAGFHAEAFARLYSERTAALVLVDTSIEEHPRTALPAGARTGAARVLGRALTPAGLPAALGPLARRACVRASRTAGPDPAARDLVRRVYRTGRVWRGALLENARYPDTAAEVLALRTGHPLAAPTTVLAGYDGSSRRGALRWLTRQAELAARLGARFEVAEPAGHLVMLDRPDLVARAVLDADQRRA</sequence>